<dbReference type="Gene3D" id="3.30.70.100">
    <property type="match status" value="1"/>
</dbReference>
<dbReference type="EMBL" id="ML978123">
    <property type="protein sequence ID" value="KAF2102060.1"/>
    <property type="molecule type" value="Genomic_DNA"/>
</dbReference>
<evidence type="ECO:0000256" key="3">
    <source>
        <dbReference type="RuleBase" id="RU004168"/>
    </source>
</evidence>
<gene>
    <name evidence="6" type="ORF">NA57DRAFT_73495</name>
</gene>
<evidence type="ECO:0000259" key="5">
    <source>
        <dbReference type="PROSITE" id="PS51160"/>
    </source>
</evidence>
<comment type="similarity">
    <text evidence="3">Belongs to the acylphosphatase family.</text>
</comment>
<accession>A0A9P4IMQ4</accession>
<dbReference type="InterPro" id="IPR020456">
    <property type="entry name" value="Acylphosphatase"/>
</dbReference>
<dbReference type="InterPro" id="IPR036046">
    <property type="entry name" value="Acylphosphatase-like_dom_sf"/>
</dbReference>
<dbReference type="PROSITE" id="PS51160">
    <property type="entry name" value="ACYLPHOSPHATASE_3"/>
    <property type="match status" value="1"/>
</dbReference>
<evidence type="ECO:0000256" key="4">
    <source>
        <dbReference type="SAM" id="MobiDB-lite"/>
    </source>
</evidence>
<keyword evidence="7" id="KW-1185">Reference proteome</keyword>
<dbReference type="InterPro" id="IPR001792">
    <property type="entry name" value="Acylphosphatase-like_dom"/>
</dbReference>
<dbReference type="OrthoDB" id="7961613at2759"/>
<keyword evidence="1 2" id="KW-0378">Hydrolase</keyword>
<evidence type="ECO:0000313" key="6">
    <source>
        <dbReference type="EMBL" id="KAF2102060.1"/>
    </source>
</evidence>
<dbReference type="AlphaFoldDB" id="A0A9P4IMQ4"/>
<feature type="active site" evidence="1">
    <location>
        <position position="37"/>
    </location>
</feature>
<feature type="active site" evidence="1">
    <location>
        <position position="19"/>
    </location>
</feature>
<dbReference type="PANTHER" id="PTHR47268:SF4">
    <property type="entry name" value="ACYLPHOSPHATASE"/>
    <property type="match status" value="1"/>
</dbReference>
<evidence type="ECO:0000256" key="2">
    <source>
        <dbReference type="RuleBase" id="RU000553"/>
    </source>
</evidence>
<dbReference type="Pfam" id="PF00708">
    <property type="entry name" value="Acylphosphatase"/>
    <property type="match status" value="1"/>
</dbReference>
<reference evidence="6" key="1">
    <citation type="journal article" date="2020" name="Stud. Mycol.">
        <title>101 Dothideomycetes genomes: a test case for predicting lifestyles and emergence of pathogens.</title>
        <authorList>
            <person name="Haridas S."/>
            <person name="Albert R."/>
            <person name="Binder M."/>
            <person name="Bloem J."/>
            <person name="Labutti K."/>
            <person name="Salamov A."/>
            <person name="Andreopoulos B."/>
            <person name="Baker S."/>
            <person name="Barry K."/>
            <person name="Bills G."/>
            <person name="Bluhm B."/>
            <person name="Cannon C."/>
            <person name="Castanera R."/>
            <person name="Culley D."/>
            <person name="Daum C."/>
            <person name="Ezra D."/>
            <person name="Gonzalez J."/>
            <person name="Henrissat B."/>
            <person name="Kuo A."/>
            <person name="Liang C."/>
            <person name="Lipzen A."/>
            <person name="Lutzoni F."/>
            <person name="Magnuson J."/>
            <person name="Mondo S."/>
            <person name="Nolan M."/>
            <person name="Ohm R."/>
            <person name="Pangilinan J."/>
            <person name="Park H.-J."/>
            <person name="Ramirez L."/>
            <person name="Alfaro M."/>
            <person name="Sun H."/>
            <person name="Tritt A."/>
            <person name="Yoshinaga Y."/>
            <person name="Zwiers L.-H."/>
            <person name="Turgeon B."/>
            <person name="Goodwin S."/>
            <person name="Spatafora J."/>
            <person name="Crous P."/>
            <person name="Grigoriev I."/>
        </authorList>
    </citation>
    <scope>NUCLEOTIDE SEQUENCE</scope>
    <source>
        <strain evidence="6">CBS 133067</strain>
    </source>
</reference>
<dbReference type="PROSITE" id="PS00151">
    <property type="entry name" value="ACYLPHOSPHATASE_2"/>
    <property type="match status" value="1"/>
</dbReference>
<feature type="compositionally biased region" description="Polar residues" evidence="4">
    <location>
        <begin position="72"/>
        <end position="83"/>
    </location>
</feature>
<comment type="catalytic activity">
    <reaction evidence="1 2">
        <text>an acyl phosphate + H2O = a carboxylate + phosphate + H(+)</text>
        <dbReference type="Rhea" id="RHEA:14965"/>
        <dbReference type="ChEBI" id="CHEBI:15377"/>
        <dbReference type="ChEBI" id="CHEBI:15378"/>
        <dbReference type="ChEBI" id="CHEBI:29067"/>
        <dbReference type="ChEBI" id="CHEBI:43474"/>
        <dbReference type="ChEBI" id="CHEBI:59918"/>
        <dbReference type="EC" id="3.6.1.7"/>
    </reaction>
</comment>
<dbReference type="Proteomes" id="UP000799772">
    <property type="component" value="Unassembled WGS sequence"/>
</dbReference>
<comment type="caution">
    <text evidence="6">The sequence shown here is derived from an EMBL/GenBank/DDBJ whole genome shotgun (WGS) entry which is preliminary data.</text>
</comment>
<dbReference type="GO" id="GO:0003998">
    <property type="term" value="F:acylphosphatase activity"/>
    <property type="evidence" value="ECO:0007669"/>
    <property type="project" value="UniProtKB-EC"/>
</dbReference>
<dbReference type="PANTHER" id="PTHR47268">
    <property type="entry name" value="ACYLPHOSPHATASE"/>
    <property type="match status" value="1"/>
</dbReference>
<evidence type="ECO:0000313" key="7">
    <source>
        <dbReference type="Proteomes" id="UP000799772"/>
    </source>
</evidence>
<dbReference type="EC" id="3.6.1.7" evidence="1 2"/>
<dbReference type="SUPFAM" id="SSF54975">
    <property type="entry name" value="Acylphosphatase/BLUF domain-like"/>
    <property type="match status" value="1"/>
</dbReference>
<sequence>MSKRISYKVEGEVQGVFFRKFAVEQAKAAGVTGFVKNASDGSVTGEAQGSEDSLKQFVQHLHNGPSAAEVHNVSQSDIQTKSGETGFGQH</sequence>
<organism evidence="6 7">
    <name type="scientific">Rhizodiscina lignyota</name>
    <dbReference type="NCBI Taxonomy" id="1504668"/>
    <lineage>
        <taxon>Eukaryota</taxon>
        <taxon>Fungi</taxon>
        <taxon>Dikarya</taxon>
        <taxon>Ascomycota</taxon>
        <taxon>Pezizomycotina</taxon>
        <taxon>Dothideomycetes</taxon>
        <taxon>Pleosporomycetidae</taxon>
        <taxon>Aulographales</taxon>
        <taxon>Rhizodiscinaceae</taxon>
        <taxon>Rhizodiscina</taxon>
    </lineage>
</organism>
<dbReference type="PROSITE" id="PS00150">
    <property type="entry name" value="ACYLPHOSPHATASE_1"/>
    <property type="match status" value="1"/>
</dbReference>
<feature type="region of interest" description="Disordered" evidence="4">
    <location>
        <begin position="65"/>
        <end position="90"/>
    </location>
</feature>
<dbReference type="PRINTS" id="PR00112">
    <property type="entry name" value="ACYLPHPHTASE"/>
</dbReference>
<feature type="domain" description="Acylphosphatase-like" evidence="5">
    <location>
        <begin position="4"/>
        <end position="90"/>
    </location>
</feature>
<dbReference type="InterPro" id="IPR017968">
    <property type="entry name" value="Acylphosphatase_CS"/>
</dbReference>
<evidence type="ECO:0000256" key="1">
    <source>
        <dbReference type="PROSITE-ProRule" id="PRU00520"/>
    </source>
</evidence>
<protein>
    <recommendedName>
        <fullName evidence="1 2">Acylphosphatase</fullName>
        <ecNumber evidence="1 2">3.6.1.7</ecNumber>
    </recommendedName>
</protein>
<proteinExistence type="inferred from homology"/>
<name>A0A9P4IMQ4_9PEZI</name>